<dbReference type="InterPro" id="IPR011009">
    <property type="entry name" value="Kinase-like_dom_sf"/>
</dbReference>
<dbReference type="PROSITE" id="PS50011">
    <property type="entry name" value="PROTEIN_KINASE_DOM"/>
    <property type="match status" value="1"/>
</dbReference>
<keyword evidence="9" id="KW-1185">Reference proteome</keyword>
<evidence type="ECO:0000259" key="7">
    <source>
        <dbReference type="PROSITE" id="PS50011"/>
    </source>
</evidence>
<dbReference type="PANTHER" id="PTHR45646:SF11">
    <property type="entry name" value="SERINE_THREONINE-PROTEIN KINASE DOA"/>
    <property type="match status" value="1"/>
</dbReference>
<evidence type="ECO:0000256" key="6">
    <source>
        <dbReference type="PROSITE-ProRule" id="PRU10141"/>
    </source>
</evidence>
<dbReference type="Pfam" id="PF00069">
    <property type="entry name" value="Pkinase"/>
    <property type="match status" value="1"/>
</dbReference>
<evidence type="ECO:0000256" key="5">
    <source>
        <dbReference type="ARBA" id="ARBA00022840"/>
    </source>
</evidence>
<keyword evidence="1" id="KW-0723">Serine/threonine-protein kinase</keyword>
<dbReference type="InterPro" id="IPR000719">
    <property type="entry name" value="Prot_kinase_dom"/>
</dbReference>
<sequence length="448" mass="50906">MSRPPTPAADSPASPAQRRFHPLYTPTEWIEDYRPGNYHPVHFGDTLKDSRYRIIRKLGYGSFSTVWLARDQELKRYVALKILIADPNASQHELAVLNLLSHTASQHPGKSQVMTLVDFFEHSGPNGIHRCFVFDVMGPSVATALEEPSEALTELSKDGTRFPIWLIKSILYQTLLGIYFLHQSGVAHGDIQQGNILFSVKDFDSVREEELPRDDQVSKPVRRKDGRSDFWAPRYLALDQPLNEYIDVDPGFKIKISDFGGAFFISNPPSRLVTPVSLRSPELVFTNTIDEQQDIWSFGCLIFELFTGERLFLVMTLGNTEEEVDDEHFLQFNDVLGPLPQSLWSKYPRAQIYYNDKGEKVKNYVGELCEGFDPSTIRSALPIEKAFDKGKPEDISTEDADAVKRLLRWILDYDPAKRPSASELLENSWFVEIGAALGQDTKRRCSVQ</sequence>
<name>A0ABR4H4F8_9EURO</name>
<evidence type="ECO:0000313" key="8">
    <source>
        <dbReference type="EMBL" id="KAL2810281.1"/>
    </source>
</evidence>
<evidence type="ECO:0000256" key="3">
    <source>
        <dbReference type="ARBA" id="ARBA00022741"/>
    </source>
</evidence>
<accession>A0ABR4H4F8</accession>
<feature type="domain" description="Protein kinase" evidence="7">
    <location>
        <begin position="52"/>
        <end position="430"/>
    </location>
</feature>
<protein>
    <submittedName>
        <fullName evidence="8">Kinase-like domain-containing protein</fullName>
    </submittedName>
</protein>
<evidence type="ECO:0000256" key="2">
    <source>
        <dbReference type="ARBA" id="ARBA00022679"/>
    </source>
</evidence>
<dbReference type="EMBL" id="JBFXLT010000074">
    <property type="protein sequence ID" value="KAL2810281.1"/>
    <property type="molecule type" value="Genomic_DNA"/>
</dbReference>
<evidence type="ECO:0000256" key="1">
    <source>
        <dbReference type="ARBA" id="ARBA00022527"/>
    </source>
</evidence>
<keyword evidence="2" id="KW-0808">Transferase</keyword>
<comment type="caution">
    <text evidence="8">The sequence shown here is derived from an EMBL/GenBank/DDBJ whole genome shotgun (WGS) entry which is preliminary data.</text>
</comment>
<reference evidence="8 9" key="1">
    <citation type="submission" date="2024-07" db="EMBL/GenBank/DDBJ databases">
        <title>Section-level genome sequencing and comparative genomics of Aspergillus sections Usti and Cavernicolus.</title>
        <authorList>
            <consortium name="Lawrence Berkeley National Laboratory"/>
            <person name="Nybo J.L."/>
            <person name="Vesth T.C."/>
            <person name="Theobald S."/>
            <person name="Frisvad J.C."/>
            <person name="Larsen T.O."/>
            <person name="Kjaerboelling I."/>
            <person name="Rothschild-Mancinelli K."/>
            <person name="Lyhne E.K."/>
            <person name="Kogle M.E."/>
            <person name="Barry K."/>
            <person name="Clum A."/>
            <person name="Na H."/>
            <person name="Ledsgaard L."/>
            <person name="Lin J."/>
            <person name="Lipzen A."/>
            <person name="Kuo A."/>
            <person name="Riley R."/>
            <person name="Mondo S."/>
            <person name="Labutti K."/>
            <person name="Haridas S."/>
            <person name="Pangalinan J."/>
            <person name="Salamov A.A."/>
            <person name="Simmons B.A."/>
            <person name="Magnuson J.K."/>
            <person name="Chen J."/>
            <person name="Drula E."/>
            <person name="Henrissat B."/>
            <person name="Wiebenga A."/>
            <person name="Lubbers R.J."/>
            <person name="Gomes A.C."/>
            <person name="Makela M.R."/>
            <person name="Stajich J."/>
            <person name="Grigoriev I.V."/>
            <person name="Mortensen U.H."/>
            <person name="De Vries R.P."/>
            <person name="Baker S.E."/>
            <person name="Andersen M.R."/>
        </authorList>
    </citation>
    <scope>NUCLEOTIDE SEQUENCE [LARGE SCALE GENOMIC DNA]</scope>
    <source>
        <strain evidence="8 9">CBS 588.65</strain>
    </source>
</reference>
<gene>
    <name evidence="8" type="ORF">BJX63DRAFT_322866</name>
</gene>
<dbReference type="InterPro" id="IPR051175">
    <property type="entry name" value="CLK_kinases"/>
</dbReference>
<feature type="binding site" evidence="6">
    <location>
        <position position="81"/>
    </location>
    <ligand>
        <name>ATP</name>
        <dbReference type="ChEBI" id="CHEBI:30616"/>
    </ligand>
</feature>
<dbReference type="PANTHER" id="PTHR45646">
    <property type="entry name" value="SERINE/THREONINE-PROTEIN KINASE DOA-RELATED"/>
    <property type="match status" value="1"/>
</dbReference>
<organism evidence="8 9">
    <name type="scientific">Aspergillus granulosus</name>
    <dbReference type="NCBI Taxonomy" id="176169"/>
    <lineage>
        <taxon>Eukaryota</taxon>
        <taxon>Fungi</taxon>
        <taxon>Dikarya</taxon>
        <taxon>Ascomycota</taxon>
        <taxon>Pezizomycotina</taxon>
        <taxon>Eurotiomycetes</taxon>
        <taxon>Eurotiomycetidae</taxon>
        <taxon>Eurotiales</taxon>
        <taxon>Aspergillaceae</taxon>
        <taxon>Aspergillus</taxon>
        <taxon>Aspergillus subgen. Nidulantes</taxon>
    </lineage>
</organism>
<keyword evidence="5 6" id="KW-0067">ATP-binding</keyword>
<dbReference type="Gene3D" id="1.10.510.10">
    <property type="entry name" value="Transferase(Phosphotransferase) domain 1"/>
    <property type="match status" value="1"/>
</dbReference>
<dbReference type="SUPFAM" id="SSF56112">
    <property type="entry name" value="Protein kinase-like (PK-like)"/>
    <property type="match status" value="1"/>
</dbReference>
<dbReference type="InterPro" id="IPR017441">
    <property type="entry name" value="Protein_kinase_ATP_BS"/>
</dbReference>
<dbReference type="PROSITE" id="PS00107">
    <property type="entry name" value="PROTEIN_KINASE_ATP"/>
    <property type="match status" value="1"/>
</dbReference>
<keyword evidence="3 6" id="KW-0547">Nucleotide-binding</keyword>
<proteinExistence type="predicted"/>
<dbReference type="Gene3D" id="3.30.200.20">
    <property type="entry name" value="Phosphorylase Kinase, domain 1"/>
    <property type="match status" value="1"/>
</dbReference>
<keyword evidence="4" id="KW-0418">Kinase</keyword>
<dbReference type="Proteomes" id="UP001610334">
    <property type="component" value="Unassembled WGS sequence"/>
</dbReference>
<evidence type="ECO:0000256" key="4">
    <source>
        <dbReference type="ARBA" id="ARBA00022777"/>
    </source>
</evidence>
<evidence type="ECO:0000313" key="9">
    <source>
        <dbReference type="Proteomes" id="UP001610334"/>
    </source>
</evidence>